<dbReference type="PANTHER" id="PTHR11496:SF102">
    <property type="entry name" value="ALCOHOL DEHYDROGENASE 4"/>
    <property type="match status" value="1"/>
</dbReference>
<keyword evidence="4" id="KW-0520">NAD</keyword>
<evidence type="ECO:0000313" key="8">
    <source>
        <dbReference type="Proteomes" id="UP001139646"/>
    </source>
</evidence>
<sequence>MSTSGYFTYNMRTVVHSGADSIIKVPSLFRGLGGKRVLLVSDEGLEKGGLVNRVKDVFTLNNGPDMQLVGVYAKVTPDAGSESINDLVAYARSVAADSILALGGGSVLDAAKGLKYCLHHHLTDICDILKLGLKLETWPEAKPSMIPHIAIPTTAGTGAEVTNGAVIHNQVLNIKSLVLAPYLDADMAVLDAKLTLGLPKSITVATAFDALTHAIESIASPKANLFSDAHAITAAKVINENMPKVAKEPTNVDCRSKLLQASTMACNAVVNAFSAFPVHNFSHALGATFHIPHGDANGIMLPVVIETSADFYLPNAQRMADALSLDSKGLNAEQTLAKVVAHIRGIQRACDFDGSLKRFGVTEINLKEAIASVKHDVLYILYPVPEPVIEMILRKAL</sequence>
<organism evidence="7 8">
    <name type="scientific">Colwellia maritima</name>
    <dbReference type="NCBI Taxonomy" id="2912588"/>
    <lineage>
        <taxon>Bacteria</taxon>
        <taxon>Pseudomonadati</taxon>
        <taxon>Pseudomonadota</taxon>
        <taxon>Gammaproteobacteria</taxon>
        <taxon>Alteromonadales</taxon>
        <taxon>Colwelliaceae</taxon>
        <taxon>Colwellia</taxon>
    </lineage>
</organism>
<dbReference type="RefSeq" id="WP_242288845.1">
    <property type="nucleotide sequence ID" value="NZ_JAKKSL010000006.1"/>
</dbReference>
<dbReference type="Pfam" id="PF25137">
    <property type="entry name" value="ADH_Fe_C"/>
    <property type="match status" value="1"/>
</dbReference>
<dbReference type="PROSITE" id="PS00913">
    <property type="entry name" value="ADH_IRON_1"/>
    <property type="match status" value="1"/>
</dbReference>
<dbReference type="PANTHER" id="PTHR11496">
    <property type="entry name" value="ALCOHOL DEHYDROGENASE"/>
    <property type="match status" value="1"/>
</dbReference>
<proteinExistence type="inferred from homology"/>
<dbReference type="InterPro" id="IPR039697">
    <property type="entry name" value="Alcohol_dehydrogenase_Fe"/>
</dbReference>
<evidence type="ECO:0000259" key="5">
    <source>
        <dbReference type="Pfam" id="PF00465"/>
    </source>
</evidence>
<evidence type="ECO:0000256" key="2">
    <source>
        <dbReference type="ARBA" id="ARBA00007358"/>
    </source>
</evidence>
<feature type="domain" description="Fe-containing alcohol dehydrogenase-like C-terminal" evidence="6">
    <location>
        <begin position="203"/>
        <end position="376"/>
    </location>
</feature>
<dbReference type="InterPro" id="IPR056798">
    <property type="entry name" value="ADH_Fe_C"/>
</dbReference>
<comment type="cofactor">
    <cofactor evidence="1">
        <name>Fe cation</name>
        <dbReference type="ChEBI" id="CHEBI:24875"/>
    </cofactor>
</comment>
<evidence type="ECO:0000313" key="7">
    <source>
        <dbReference type="EMBL" id="MCI2285881.1"/>
    </source>
</evidence>
<dbReference type="Gene3D" id="1.20.1090.10">
    <property type="entry name" value="Dehydroquinate synthase-like - alpha domain"/>
    <property type="match status" value="1"/>
</dbReference>
<evidence type="ECO:0000256" key="1">
    <source>
        <dbReference type="ARBA" id="ARBA00001962"/>
    </source>
</evidence>
<accession>A0ABS9X8R5</accession>
<keyword evidence="8" id="KW-1185">Reference proteome</keyword>
<protein>
    <submittedName>
        <fullName evidence="7">Iron-containing alcohol dehydrogenase</fullName>
    </submittedName>
</protein>
<dbReference type="Proteomes" id="UP001139646">
    <property type="component" value="Unassembled WGS sequence"/>
</dbReference>
<evidence type="ECO:0000256" key="4">
    <source>
        <dbReference type="ARBA" id="ARBA00023027"/>
    </source>
</evidence>
<feature type="domain" description="Alcohol dehydrogenase iron-type/glycerol dehydrogenase GldA" evidence="5">
    <location>
        <begin position="15"/>
        <end position="191"/>
    </location>
</feature>
<reference evidence="7" key="1">
    <citation type="submission" date="2022-01" db="EMBL/GenBank/DDBJ databases">
        <title>Colwellia maritima, isolated from seawater.</title>
        <authorList>
            <person name="Kristyanto S."/>
            <person name="Jung J."/>
            <person name="Jeon C.O."/>
        </authorList>
    </citation>
    <scope>NUCLEOTIDE SEQUENCE</scope>
    <source>
        <strain evidence="7">MSW7</strain>
    </source>
</reference>
<dbReference type="InterPro" id="IPR018211">
    <property type="entry name" value="ADH_Fe_CS"/>
</dbReference>
<dbReference type="EMBL" id="JAKKSL010000006">
    <property type="protein sequence ID" value="MCI2285881.1"/>
    <property type="molecule type" value="Genomic_DNA"/>
</dbReference>
<dbReference type="CDD" id="cd14863">
    <property type="entry name" value="Fe-ADH-like"/>
    <property type="match status" value="1"/>
</dbReference>
<gene>
    <name evidence="7" type="ORF">L3081_23945</name>
</gene>
<dbReference type="InterPro" id="IPR001670">
    <property type="entry name" value="ADH_Fe/GldA"/>
</dbReference>
<comment type="caution">
    <text evidence="7">The sequence shown here is derived from an EMBL/GenBank/DDBJ whole genome shotgun (WGS) entry which is preliminary data.</text>
</comment>
<dbReference type="Pfam" id="PF00465">
    <property type="entry name" value="Fe-ADH"/>
    <property type="match status" value="1"/>
</dbReference>
<dbReference type="SUPFAM" id="SSF56796">
    <property type="entry name" value="Dehydroquinate synthase-like"/>
    <property type="match status" value="1"/>
</dbReference>
<name>A0ABS9X8R5_9GAMM</name>
<evidence type="ECO:0000259" key="6">
    <source>
        <dbReference type="Pfam" id="PF25137"/>
    </source>
</evidence>
<keyword evidence="3" id="KW-0560">Oxidoreductase</keyword>
<dbReference type="Gene3D" id="3.40.50.1970">
    <property type="match status" value="1"/>
</dbReference>
<comment type="similarity">
    <text evidence="2">Belongs to the iron-containing alcohol dehydrogenase family.</text>
</comment>
<evidence type="ECO:0000256" key="3">
    <source>
        <dbReference type="ARBA" id="ARBA00023002"/>
    </source>
</evidence>